<protein>
    <recommendedName>
        <fullName evidence="4">Thioredoxin-like protein</fullName>
    </recommendedName>
</protein>
<feature type="chain" id="PRO_5021983876" description="Thioredoxin-like protein" evidence="1">
    <location>
        <begin position="22"/>
        <end position="122"/>
    </location>
</feature>
<feature type="signal peptide" evidence="1">
    <location>
        <begin position="1"/>
        <end position="21"/>
    </location>
</feature>
<keyword evidence="3" id="KW-1185">Reference proteome</keyword>
<reference evidence="2 3" key="1">
    <citation type="submission" date="2019-07" db="EMBL/GenBank/DDBJ databases">
        <title>Genomic Encyclopedia of Archaeal and Bacterial Type Strains, Phase II (KMG-II): from individual species to whole genera.</title>
        <authorList>
            <person name="Goeker M."/>
        </authorList>
    </citation>
    <scope>NUCLEOTIDE SEQUENCE [LARGE SCALE GENOMIC DNA]</scope>
    <source>
        <strain evidence="2 3">ATCC BAA-252</strain>
    </source>
</reference>
<gene>
    <name evidence="2" type="ORF">JM93_03087</name>
</gene>
<evidence type="ECO:0008006" key="4">
    <source>
        <dbReference type="Google" id="ProtNLM"/>
    </source>
</evidence>
<evidence type="ECO:0000256" key="1">
    <source>
        <dbReference type="SAM" id="SignalP"/>
    </source>
</evidence>
<proteinExistence type="predicted"/>
<organism evidence="2 3">
    <name type="scientific">Roseibium hamelinense</name>
    <dbReference type="NCBI Taxonomy" id="150831"/>
    <lineage>
        <taxon>Bacteria</taxon>
        <taxon>Pseudomonadati</taxon>
        <taxon>Pseudomonadota</taxon>
        <taxon>Alphaproteobacteria</taxon>
        <taxon>Hyphomicrobiales</taxon>
        <taxon>Stappiaceae</taxon>
        <taxon>Roseibium</taxon>
    </lineage>
</organism>
<dbReference type="EMBL" id="VLLF01000007">
    <property type="protein sequence ID" value="TWI84751.1"/>
    <property type="molecule type" value="Genomic_DNA"/>
</dbReference>
<dbReference type="InterPro" id="IPR036249">
    <property type="entry name" value="Thioredoxin-like_sf"/>
</dbReference>
<evidence type="ECO:0000313" key="2">
    <source>
        <dbReference type="EMBL" id="TWI84751.1"/>
    </source>
</evidence>
<dbReference type="OrthoDB" id="7362982at2"/>
<keyword evidence="1" id="KW-0732">Signal</keyword>
<comment type="caution">
    <text evidence="2">The sequence shown here is derived from an EMBL/GenBank/DDBJ whole genome shotgun (WGS) entry which is preliminary data.</text>
</comment>
<dbReference type="Proteomes" id="UP000320593">
    <property type="component" value="Unassembled WGS sequence"/>
</dbReference>
<accession>A0A562STZ4</accession>
<dbReference type="RefSeq" id="WP_145344945.1">
    <property type="nucleotide sequence ID" value="NZ_SMLY01000069.1"/>
</dbReference>
<dbReference type="AlphaFoldDB" id="A0A562STZ4"/>
<name>A0A562STZ4_9HYPH</name>
<sequence length="122" mass="13802">MALLKTLTVLLIALAPYPAAADTYLYMAEEDGCSWCAKWDDEIAHIYPKTAEGKTAPLKRFDLFSETPDVTFKNRVRFTPTFVLVQNGVEVGRIEGYPGEDFFWSLLTMMFKRANIPLDQTG</sequence>
<dbReference type="SUPFAM" id="SSF52833">
    <property type="entry name" value="Thioredoxin-like"/>
    <property type="match status" value="1"/>
</dbReference>
<dbReference type="Gene3D" id="3.40.30.10">
    <property type="entry name" value="Glutaredoxin"/>
    <property type="match status" value="1"/>
</dbReference>
<evidence type="ECO:0000313" key="3">
    <source>
        <dbReference type="Proteomes" id="UP000320593"/>
    </source>
</evidence>